<dbReference type="Gene3D" id="3.40.1080.10">
    <property type="entry name" value="Glutaconate Coenzyme A-transferase"/>
    <property type="match status" value="1"/>
</dbReference>
<comment type="caution">
    <text evidence="2">The sequence shown here is derived from an EMBL/GenBank/DDBJ whole genome shotgun (WGS) entry which is preliminary data.</text>
</comment>
<reference evidence="2 3" key="1">
    <citation type="submission" date="2018-08" db="EMBL/GenBank/DDBJ databases">
        <title>The metabolism and importance of syntrophic acetate oxidation coupled to methane or sulfide production in haloalkaline environments.</title>
        <authorList>
            <person name="Timmers P.H.A."/>
            <person name="Vavourakis C.D."/>
            <person name="Sorokin D.Y."/>
            <person name="Sinninghe Damste J.S."/>
            <person name="Muyzer G."/>
            <person name="Stams A.J.M."/>
            <person name="Plugge C.M."/>
        </authorList>
    </citation>
    <scope>NUCLEOTIDE SEQUENCE [LARGE SCALE GENOMIC DNA]</scope>
    <source>
        <strain evidence="2">MSAO_Bac1</strain>
    </source>
</reference>
<dbReference type="GO" id="GO:0008410">
    <property type="term" value="F:CoA-transferase activity"/>
    <property type="evidence" value="ECO:0007669"/>
    <property type="project" value="InterPro"/>
</dbReference>
<proteinExistence type="inferred from homology"/>
<evidence type="ECO:0000313" key="3">
    <source>
        <dbReference type="Proteomes" id="UP000285138"/>
    </source>
</evidence>
<dbReference type="SUPFAM" id="SSF100950">
    <property type="entry name" value="NagB/RpiA/CoA transferase-like"/>
    <property type="match status" value="1"/>
</dbReference>
<evidence type="ECO:0000313" key="2">
    <source>
        <dbReference type="EMBL" id="RQD76134.1"/>
    </source>
</evidence>
<dbReference type="Gene3D" id="3.30.30.40">
    <property type="match status" value="1"/>
</dbReference>
<sequence>MYWTGLSPEEARRLLANKDKSKNPKKMTLKEAVEKFVKNRDNIGVGGFVNGRQPVALVHEIVRQGRKNLTLSFQSSGLAIEYFAGGMALDEENFSIKRMELAYWAHEAFGISPLFRYLTEEGKIEIEDWSNYNMSARFKAGAMGLPFIPTRGPLGSDIPKANRSEIMECPFTGRPVMLLPASHPNVAILHVQEADIYGNCRIQGPLYTCPEIAMAAAYTIVTCERIIEHQNMVQHSNRVSIPFFAVDAVCEVPLGGYPGNVHGCYYFDEEHIKDFRGRCEAFRQEEIKELMEYYQKYIFDVEDTDGFISQIPYKRLKHIEKIEPGHRLDSVFPASE</sequence>
<accession>A0A424YEW2</accession>
<comment type="similarity">
    <text evidence="1">Belongs to the 3-oxoacid CoA-transferase subunit B family.</text>
</comment>
<organism evidence="2 3">
    <name type="scientific">Candidatus Syntrophonatronum acetioxidans</name>
    <dbReference type="NCBI Taxonomy" id="1795816"/>
    <lineage>
        <taxon>Bacteria</taxon>
        <taxon>Bacillati</taxon>
        <taxon>Bacillota</taxon>
        <taxon>Clostridia</taxon>
        <taxon>Eubacteriales</taxon>
        <taxon>Syntrophomonadaceae</taxon>
        <taxon>Candidatus Syntrophonatronum</taxon>
    </lineage>
</organism>
<dbReference type="Proteomes" id="UP000285138">
    <property type="component" value="Unassembled WGS sequence"/>
</dbReference>
<dbReference type="EMBL" id="QZAA01000131">
    <property type="protein sequence ID" value="RQD76134.1"/>
    <property type="molecule type" value="Genomic_DNA"/>
</dbReference>
<dbReference type="SMART" id="SM00882">
    <property type="entry name" value="CoA_trans"/>
    <property type="match status" value="1"/>
</dbReference>
<evidence type="ECO:0000256" key="1">
    <source>
        <dbReference type="ARBA" id="ARBA00007047"/>
    </source>
</evidence>
<dbReference type="PANTHER" id="PTHR43293">
    <property type="entry name" value="ACETATE COA-TRANSFERASE YDIF"/>
    <property type="match status" value="1"/>
</dbReference>
<dbReference type="Pfam" id="PF01144">
    <property type="entry name" value="CoA_trans"/>
    <property type="match status" value="1"/>
</dbReference>
<dbReference type="PANTHER" id="PTHR43293:SF3">
    <property type="entry name" value="CHOLESTEROL RING-CLEAVING HYDROLASE IPDB SUBUNIT"/>
    <property type="match status" value="1"/>
</dbReference>
<dbReference type="InterPro" id="IPR004165">
    <property type="entry name" value="CoA_trans_fam_I"/>
</dbReference>
<protein>
    <submittedName>
        <fullName evidence="2">CoA transferase subunit A</fullName>
    </submittedName>
</protein>
<gene>
    <name evidence="2" type="ORF">D5R97_04985</name>
</gene>
<dbReference type="AlphaFoldDB" id="A0A424YEW2"/>
<dbReference type="InterPro" id="IPR037171">
    <property type="entry name" value="NagB/RpiA_transferase-like"/>
</dbReference>
<keyword evidence="2" id="KW-0808">Transferase</keyword>
<name>A0A424YEW2_9FIRM</name>